<dbReference type="HOGENOM" id="CLU_2835638_0_0_1"/>
<dbReference type="EnsemblPlants" id="OPUNC06G08020.1">
    <property type="protein sequence ID" value="OPUNC06G08020.1"/>
    <property type="gene ID" value="OPUNC06G08020"/>
</dbReference>
<organism evidence="2">
    <name type="scientific">Oryza punctata</name>
    <name type="common">Red rice</name>
    <dbReference type="NCBI Taxonomy" id="4537"/>
    <lineage>
        <taxon>Eukaryota</taxon>
        <taxon>Viridiplantae</taxon>
        <taxon>Streptophyta</taxon>
        <taxon>Embryophyta</taxon>
        <taxon>Tracheophyta</taxon>
        <taxon>Spermatophyta</taxon>
        <taxon>Magnoliopsida</taxon>
        <taxon>Liliopsida</taxon>
        <taxon>Poales</taxon>
        <taxon>Poaceae</taxon>
        <taxon>BOP clade</taxon>
        <taxon>Oryzoideae</taxon>
        <taxon>Oryzeae</taxon>
        <taxon>Oryzinae</taxon>
        <taxon>Oryza</taxon>
    </lineage>
</organism>
<evidence type="ECO:0000313" key="3">
    <source>
        <dbReference type="Proteomes" id="UP000026962"/>
    </source>
</evidence>
<evidence type="ECO:0000313" key="2">
    <source>
        <dbReference type="EnsemblPlants" id="OPUNC06G08020.1"/>
    </source>
</evidence>
<feature type="compositionally biased region" description="Basic residues" evidence="1">
    <location>
        <begin position="26"/>
        <end position="35"/>
    </location>
</feature>
<protein>
    <submittedName>
        <fullName evidence="2">Uncharacterized protein</fullName>
    </submittedName>
</protein>
<keyword evidence="3" id="KW-1185">Reference proteome</keyword>
<reference evidence="2" key="2">
    <citation type="submission" date="2018-05" db="EMBL/GenBank/DDBJ databases">
        <title>OpunRS2 (Oryza punctata Reference Sequence Version 2).</title>
        <authorList>
            <person name="Zhang J."/>
            <person name="Kudrna D."/>
            <person name="Lee S."/>
            <person name="Talag J."/>
            <person name="Welchert J."/>
            <person name="Wing R.A."/>
        </authorList>
    </citation>
    <scope>NUCLEOTIDE SEQUENCE [LARGE SCALE GENOMIC DNA]</scope>
</reference>
<sequence length="66" mass="7482">MEEEALPVHEGGGKGAWKEGDGGIGRHAKGRRRWHQPAPCREEELRRMDPAGERRRREVAAVLGLW</sequence>
<dbReference type="Gramene" id="OPUNC06G08020.1">
    <property type="protein sequence ID" value="OPUNC06G08020.1"/>
    <property type="gene ID" value="OPUNC06G08020"/>
</dbReference>
<reference evidence="2" key="1">
    <citation type="submission" date="2015-04" db="UniProtKB">
        <authorList>
            <consortium name="EnsemblPlants"/>
        </authorList>
    </citation>
    <scope>IDENTIFICATION</scope>
</reference>
<dbReference type="AlphaFoldDB" id="A0A0E0L9M9"/>
<feature type="region of interest" description="Disordered" evidence="1">
    <location>
        <begin position="1"/>
        <end position="42"/>
    </location>
</feature>
<evidence type="ECO:0000256" key="1">
    <source>
        <dbReference type="SAM" id="MobiDB-lite"/>
    </source>
</evidence>
<dbReference type="Proteomes" id="UP000026962">
    <property type="component" value="Chromosome 6"/>
</dbReference>
<name>A0A0E0L9M9_ORYPU</name>
<accession>A0A0E0L9M9</accession>
<proteinExistence type="predicted"/>